<keyword evidence="3 5" id="KW-0560">Oxidoreductase</keyword>
<evidence type="ECO:0000313" key="7">
    <source>
        <dbReference type="Proteomes" id="UP001500618"/>
    </source>
</evidence>
<reference evidence="6 7" key="1">
    <citation type="journal article" date="2019" name="Int. J. Syst. Evol. Microbiol.">
        <title>The Global Catalogue of Microorganisms (GCM) 10K type strain sequencing project: providing services to taxonomists for standard genome sequencing and annotation.</title>
        <authorList>
            <consortium name="The Broad Institute Genomics Platform"/>
            <consortium name="The Broad Institute Genome Sequencing Center for Infectious Disease"/>
            <person name="Wu L."/>
            <person name="Ma J."/>
        </authorList>
    </citation>
    <scope>NUCLEOTIDE SEQUENCE [LARGE SCALE GENOMIC DNA]</scope>
    <source>
        <strain evidence="6 7">JCM 14718</strain>
    </source>
</reference>
<gene>
    <name evidence="6" type="ORF">GCM10009765_17560</name>
</gene>
<keyword evidence="2 5" id="KW-0479">Metal-binding</keyword>
<proteinExistence type="inferred from homology"/>
<comment type="similarity">
    <text evidence="1 5">Belongs to the carotenoid oxygenase family.</text>
</comment>
<evidence type="ECO:0000256" key="2">
    <source>
        <dbReference type="ARBA" id="ARBA00022723"/>
    </source>
</evidence>
<keyword evidence="5" id="KW-0223">Dioxygenase</keyword>
<dbReference type="EC" id="1.13.11.-" evidence="5"/>
<dbReference type="PANTHER" id="PTHR10543:SF89">
    <property type="entry name" value="CAROTENOID 9,10(9',10')-CLEAVAGE DIOXYGENASE 1"/>
    <property type="match status" value="1"/>
</dbReference>
<dbReference type="PANTHER" id="PTHR10543">
    <property type="entry name" value="BETA-CAROTENE DIOXYGENASE"/>
    <property type="match status" value="1"/>
</dbReference>
<evidence type="ECO:0000256" key="4">
    <source>
        <dbReference type="ARBA" id="ARBA00023004"/>
    </source>
</evidence>
<comment type="caution">
    <text evidence="6">The sequence shown here is derived from an EMBL/GenBank/DDBJ whole genome shotgun (WGS) entry which is preliminary data.</text>
</comment>
<comment type="cofactor">
    <cofactor evidence="5">
        <name>Fe(2+)</name>
        <dbReference type="ChEBI" id="CHEBI:29033"/>
    </cofactor>
    <text evidence="5">Binds 1 Fe(2+) ion per subunit.</text>
</comment>
<evidence type="ECO:0000256" key="3">
    <source>
        <dbReference type="ARBA" id="ARBA00023002"/>
    </source>
</evidence>
<organism evidence="6 7">
    <name type="scientific">Fodinicola feengrottensis</name>
    <dbReference type="NCBI Taxonomy" id="435914"/>
    <lineage>
        <taxon>Bacteria</taxon>
        <taxon>Bacillati</taxon>
        <taxon>Actinomycetota</taxon>
        <taxon>Actinomycetes</taxon>
        <taxon>Mycobacteriales</taxon>
        <taxon>Fodinicola</taxon>
    </lineage>
</organism>
<evidence type="ECO:0000313" key="6">
    <source>
        <dbReference type="EMBL" id="GAA1668633.1"/>
    </source>
</evidence>
<keyword evidence="4 5" id="KW-0408">Iron</keyword>
<evidence type="ECO:0000256" key="1">
    <source>
        <dbReference type="ARBA" id="ARBA00006787"/>
    </source>
</evidence>
<name>A0ABN2GBR9_9ACTN</name>
<accession>A0ABN2GBR9</accession>
<evidence type="ECO:0000256" key="5">
    <source>
        <dbReference type="RuleBase" id="RU364048"/>
    </source>
</evidence>
<sequence length="458" mass="50261">MTATQSDKNTDQLQPERYFAPVPDETEAYDLPVTGTLPTELAGRYFRNGPNPLPGDPSGHWFTGIGMLHGVRIAGGKAEWYRNRWVKTARLAGERFMDENGRRNLAVNSANTHIIEHGGKLLALCEVGFPYQVTPELDTVGPVDFGGRLTTAMTAHPKQDPVTGELHFFGYGFRPPFLTYHRLSASGELVHSAEIDVPASTMMHDFAITENYVIWLDLPLVFDHTLLERGMPYEWRDAYGARLGVMRKDSTKVQWFDVDPCYILHVGNAFEDSQGRIVVDAVRYSRRSWDALWGQIGGAVEVGNHLVDAATSLGVSAMHRWTLDPASGTVSEQLVDDRGVEFPTINESRTGLPNRYVYTVGNGHVGAIVKYDTETGRSWANELGDRVAGEAVFIPADGGTNEDDGWLMSILSERSGKGSQLVVLDAGDVAAGPVATVELPRRVPAGFHGSWFADGVTD</sequence>
<dbReference type="Proteomes" id="UP001500618">
    <property type="component" value="Unassembled WGS sequence"/>
</dbReference>
<protein>
    <recommendedName>
        <fullName evidence="5">Dioxygenase</fullName>
        <ecNumber evidence="5">1.13.11.-</ecNumber>
    </recommendedName>
</protein>
<dbReference type="EMBL" id="BAAANY010000007">
    <property type="protein sequence ID" value="GAA1668633.1"/>
    <property type="molecule type" value="Genomic_DNA"/>
</dbReference>
<keyword evidence="7" id="KW-1185">Reference proteome</keyword>
<dbReference type="InterPro" id="IPR004294">
    <property type="entry name" value="Carotenoid_Oase"/>
</dbReference>
<dbReference type="Pfam" id="PF03055">
    <property type="entry name" value="RPE65"/>
    <property type="match status" value="1"/>
</dbReference>
<dbReference type="RefSeq" id="WP_344308764.1">
    <property type="nucleotide sequence ID" value="NZ_BAAANY010000007.1"/>
</dbReference>